<evidence type="ECO:0000256" key="6">
    <source>
        <dbReference type="ARBA" id="ARBA00023136"/>
    </source>
</evidence>
<keyword evidence="9" id="KW-1185">Reference proteome</keyword>
<reference evidence="8 9" key="1">
    <citation type="submission" date="2020-07" db="EMBL/GenBank/DDBJ databases">
        <title>Novel species isolated from subtropical streams in China.</title>
        <authorList>
            <person name="Lu H."/>
        </authorList>
    </citation>
    <scope>NUCLEOTIDE SEQUENCE [LARGE SCALE GENOMIC DNA]</scope>
    <source>
        <strain evidence="8 9">LX20W</strain>
    </source>
</reference>
<evidence type="ECO:0000256" key="5">
    <source>
        <dbReference type="ARBA" id="ARBA00022989"/>
    </source>
</evidence>
<evidence type="ECO:0000256" key="3">
    <source>
        <dbReference type="ARBA" id="ARBA00022475"/>
    </source>
</evidence>
<comment type="caution">
    <text evidence="8">The sequence shown here is derived from an EMBL/GenBank/DDBJ whole genome shotgun (WGS) entry which is preliminary data.</text>
</comment>
<keyword evidence="3" id="KW-1003">Cell membrane</keyword>
<protein>
    <submittedName>
        <fullName evidence="8">DoxX family protein</fullName>
    </submittedName>
</protein>
<dbReference type="RefSeq" id="WP_182160531.1">
    <property type="nucleotide sequence ID" value="NZ_JACEZT010000002.1"/>
</dbReference>
<dbReference type="PANTHER" id="PTHR33452">
    <property type="entry name" value="OXIDOREDUCTASE CATD-RELATED"/>
    <property type="match status" value="1"/>
</dbReference>
<feature type="transmembrane region" description="Helical" evidence="7">
    <location>
        <begin position="55"/>
        <end position="74"/>
    </location>
</feature>
<keyword evidence="5 7" id="KW-1133">Transmembrane helix</keyword>
<keyword evidence="6 7" id="KW-0472">Membrane</keyword>
<name>A0A7W2EPS1_9BURK</name>
<proteinExistence type="inferred from homology"/>
<gene>
    <name evidence="8" type="ORF">H3H37_04965</name>
</gene>
<dbReference type="Pfam" id="PF07681">
    <property type="entry name" value="DoxX"/>
    <property type="match status" value="1"/>
</dbReference>
<organism evidence="8 9">
    <name type="scientific">Rugamonas brunnea</name>
    <dbReference type="NCBI Taxonomy" id="2758569"/>
    <lineage>
        <taxon>Bacteria</taxon>
        <taxon>Pseudomonadati</taxon>
        <taxon>Pseudomonadota</taxon>
        <taxon>Betaproteobacteria</taxon>
        <taxon>Burkholderiales</taxon>
        <taxon>Oxalobacteraceae</taxon>
        <taxon>Telluria group</taxon>
        <taxon>Rugamonas</taxon>
    </lineage>
</organism>
<evidence type="ECO:0000256" key="7">
    <source>
        <dbReference type="SAM" id="Phobius"/>
    </source>
</evidence>
<evidence type="ECO:0000256" key="4">
    <source>
        <dbReference type="ARBA" id="ARBA00022692"/>
    </source>
</evidence>
<keyword evidence="4 7" id="KW-0812">Transmembrane</keyword>
<dbReference type="GO" id="GO:0005886">
    <property type="term" value="C:plasma membrane"/>
    <property type="evidence" value="ECO:0007669"/>
    <property type="project" value="UniProtKB-SubCell"/>
</dbReference>
<dbReference type="Proteomes" id="UP000534388">
    <property type="component" value="Unassembled WGS sequence"/>
</dbReference>
<feature type="transmembrane region" description="Helical" evidence="7">
    <location>
        <begin position="16"/>
        <end position="35"/>
    </location>
</feature>
<dbReference type="InterPro" id="IPR032808">
    <property type="entry name" value="DoxX"/>
</dbReference>
<feature type="transmembrane region" description="Helical" evidence="7">
    <location>
        <begin position="81"/>
        <end position="101"/>
    </location>
</feature>
<comment type="subcellular location">
    <subcellularLocation>
        <location evidence="1">Cell membrane</location>
        <topology evidence="1">Multi-pass membrane protein</topology>
    </subcellularLocation>
</comment>
<dbReference type="EMBL" id="JACEZT010000002">
    <property type="protein sequence ID" value="MBA5636399.1"/>
    <property type="molecule type" value="Genomic_DNA"/>
</dbReference>
<feature type="transmembrane region" description="Helical" evidence="7">
    <location>
        <begin position="113"/>
        <end position="132"/>
    </location>
</feature>
<evidence type="ECO:0000313" key="8">
    <source>
        <dbReference type="EMBL" id="MBA5636399.1"/>
    </source>
</evidence>
<evidence type="ECO:0000313" key="9">
    <source>
        <dbReference type="Proteomes" id="UP000534388"/>
    </source>
</evidence>
<evidence type="ECO:0000256" key="1">
    <source>
        <dbReference type="ARBA" id="ARBA00004651"/>
    </source>
</evidence>
<dbReference type="PANTHER" id="PTHR33452:SF1">
    <property type="entry name" value="INNER MEMBRANE PROTEIN YPHA-RELATED"/>
    <property type="match status" value="1"/>
</dbReference>
<sequence length="146" mass="14846">MRQHTTPPPPIGQGHGYALLVARILLALIFIAAGIDKLGHYNATLAYMQTMAVPGGLLPAVIALELGGGLAIVLGAATRPAALGLAAFCVVAGALFHRQFADPVQVAMFMKNLAIAGGLLCLAVAGAGRLSVDARRRPGRAAASLS</sequence>
<comment type="similarity">
    <text evidence="2">Belongs to the DoxX family.</text>
</comment>
<evidence type="ECO:0000256" key="2">
    <source>
        <dbReference type="ARBA" id="ARBA00006679"/>
    </source>
</evidence>
<dbReference type="InterPro" id="IPR051907">
    <property type="entry name" value="DoxX-like_oxidoreductase"/>
</dbReference>
<accession>A0A7W2EPS1</accession>
<dbReference type="AlphaFoldDB" id="A0A7W2EPS1"/>